<reference evidence="6" key="2">
    <citation type="submission" date="2020-09" db="EMBL/GenBank/DDBJ databases">
        <authorList>
            <person name="Sun Q."/>
            <person name="Kim S."/>
        </authorList>
    </citation>
    <scope>NUCLEOTIDE SEQUENCE</scope>
    <source>
        <strain evidence="6">KCTC 42731</strain>
    </source>
</reference>
<keyword evidence="4" id="KW-0804">Transcription</keyword>
<dbReference type="Pfam" id="PF03466">
    <property type="entry name" value="LysR_substrate"/>
    <property type="match status" value="1"/>
</dbReference>
<dbReference type="PANTHER" id="PTHR30118">
    <property type="entry name" value="HTH-TYPE TRANSCRIPTIONAL REGULATOR LEUO-RELATED"/>
    <property type="match status" value="1"/>
</dbReference>
<keyword evidence="2" id="KW-0805">Transcription regulation</keyword>
<evidence type="ECO:0000256" key="1">
    <source>
        <dbReference type="ARBA" id="ARBA00009437"/>
    </source>
</evidence>
<dbReference type="InterPro" id="IPR005119">
    <property type="entry name" value="LysR_subst-bd"/>
</dbReference>
<protein>
    <submittedName>
        <fullName evidence="6">Transcriptional regulator</fullName>
    </submittedName>
</protein>
<organism evidence="6 7">
    <name type="scientific">Thalassotalea marina</name>
    <dbReference type="NCBI Taxonomy" id="1673741"/>
    <lineage>
        <taxon>Bacteria</taxon>
        <taxon>Pseudomonadati</taxon>
        <taxon>Pseudomonadota</taxon>
        <taxon>Gammaproteobacteria</taxon>
        <taxon>Alteromonadales</taxon>
        <taxon>Colwelliaceae</taxon>
        <taxon>Thalassotalea</taxon>
    </lineage>
</organism>
<evidence type="ECO:0000256" key="3">
    <source>
        <dbReference type="ARBA" id="ARBA00023125"/>
    </source>
</evidence>
<reference evidence="6" key="1">
    <citation type="journal article" date="2014" name="Int. J. Syst. Evol. Microbiol.">
        <title>Complete genome sequence of Corynebacterium casei LMG S-19264T (=DSM 44701T), isolated from a smear-ripened cheese.</title>
        <authorList>
            <consortium name="US DOE Joint Genome Institute (JGI-PGF)"/>
            <person name="Walter F."/>
            <person name="Albersmeier A."/>
            <person name="Kalinowski J."/>
            <person name="Ruckert C."/>
        </authorList>
    </citation>
    <scope>NUCLEOTIDE SEQUENCE</scope>
    <source>
        <strain evidence="6">KCTC 42731</strain>
    </source>
</reference>
<dbReference type="InterPro" id="IPR036388">
    <property type="entry name" value="WH-like_DNA-bd_sf"/>
</dbReference>
<dbReference type="Pfam" id="PF00126">
    <property type="entry name" value="HTH_1"/>
    <property type="match status" value="1"/>
</dbReference>
<evidence type="ECO:0000313" key="7">
    <source>
        <dbReference type="Proteomes" id="UP000623842"/>
    </source>
</evidence>
<dbReference type="SUPFAM" id="SSF46785">
    <property type="entry name" value="Winged helix' DNA-binding domain"/>
    <property type="match status" value="1"/>
</dbReference>
<evidence type="ECO:0000256" key="4">
    <source>
        <dbReference type="ARBA" id="ARBA00023163"/>
    </source>
</evidence>
<evidence type="ECO:0000259" key="5">
    <source>
        <dbReference type="PROSITE" id="PS50931"/>
    </source>
</evidence>
<dbReference type="GO" id="GO:0003677">
    <property type="term" value="F:DNA binding"/>
    <property type="evidence" value="ECO:0007669"/>
    <property type="project" value="UniProtKB-KW"/>
</dbReference>
<evidence type="ECO:0000256" key="2">
    <source>
        <dbReference type="ARBA" id="ARBA00023015"/>
    </source>
</evidence>
<comment type="caution">
    <text evidence="6">The sequence shown here is derived from an EMBL/GenBank/DDBJ whole genome shotgun (WGS) entry which is preliminary data.</text>
</comment>
<dbReference type="PROSITE" id="PS50931">
    <property type="entry name" value="HTH_LYSR"/>
    <property type="match status" value="1"/>
</dbReference>
<dbReference type="SUPFAM" id="SSF53850">
    <property type="entry name" value="Periplasmic binding protein-like II"/>
    <property type="match status" value="1"/>
</dbReference>
<dbReference type="InterPro" id="IPR036390">
    <property type="entry name" value="WH_DNA-bd_sf"/>
</dbReference>
<dbReference type="Proteomes" id="UP000623842">
    <property type="component" value="Unassembled WGS sequence"/>
</dbReference>
<comment type="similarity">
    <text evidence="1">Belongs to the LysR transcriptional regulatory family.</text>
</comment>
<dbReference type="Gene3D" id="3.40.190.10">
    <property type="entry name" value="Periplasmic binding protein-like II"/>
    <property type="match status" value="2"/>
</dbReference>
<dbReference type="AlphaFoldDB" id="A0A919BPC2"/>
<dbReference type="InterPro" id="IPR000847">
    <property type="entry name" value="LysR_HTH_N"/>
</dbReference>
<evidence type="ECO:0000313" key="6">
    <source>
        <dbReference type="EMBL" id="GHG05341.1"/>
    </source>
</evidence>
<keyword evidence="7" id="KW-1185">Reference proteome</keyword>
<gene>
    <name evidence="6" type="ORF">GCM10017161_38670</name>
</gene>
<sequence>MALSDLNLMVIFDVIMQERSVTKASHRLAMTQPSVSNAISRMRHVWQDPIFVKEGRGIKPTPFAENMWLKVRQPLIDIRHAAQITKSDIRQLARTFRIASTDWMTDLFWLPLRQRIEQHAPLVNLHAVPYQVNGEKLLLNADVDMVLDYFEGANEHIHSKLLFNNHFVCAMRPQHALAQKALTLDYFCQAQHLLMSLSGDAKGSVDRYLAQIGTSRRIAMTVNHCANMAKILTQTDLITTIPLPLIMKQLEQGQLIAKPLPFDLSPAPISMTWHVRQQRDDAHSWLRQQVLDVVQQEVAPLIDATSHLI</sequence>
<accession>A0A919BPC2</accession>
<name>A0A919BPC2_9GAMM</name>
<keyword evidence="3" id="KW-0238">DNA-binding</keyword>
<proteinExistence type="inferred from homology"/>
<dbReference type="InterPro" id="IPR037402">
    <property type="entry name" value="YidZ_PBP2"/>
</dbReference>
<dbReference type="InterPro" id="IPR050389">
    <property type="entry name" value="LysR-type_TF"/>
</dbReference>
<dbReference type="GO" id="GO:0003700">
    <property type="term" value="F:DNA-binding transcription factor activity"/>
    <property type="evidence" value="ECO:0007669"/>
    <property type="project" value="InterPro"/>
</dbReference>
<dbReference type="CDD" id="cd08417">
    <property type="entry name" value="PBP2_Nitroaromatics_like"/>
    <property type="match status" value="1"/>
</dbReference>
<feature type="domain" description="HTH lysR-type" evidence="5">
    <location>
        <begin position="1"/>
        <end position="61"/>
    </location>
</feature>
<dbReference type="PANTHER" id="PTHR30118:SF15">
    <property type="entry name" value="TRANSCRIPTIONAL REGULATORY PROTEIN"/>
    <property type="match status" value="1"/>
</dbReference>
<dbReference type="RefSeq" id="WP_189774102.1">
    <property type="nucleotide sequence ID" value="NZ_BNCK01000011.1"/>
</dbReference>
<dbReference type="EMBL" id="BNCK01000011">
    <property type="protein sequence ID" value="GHG05341.1"/>
    <property type="molecule type" value="Genomic_DNA"/>
</dbReference>
<dbReference type="Gene3D" id="1.10.10.10">
    <property type="entry name" value="Winged helix-like DNA-binding domain superfamily/Winged helix DNA-binding domain"/>
    <property type="match status" value="1"/>
</dbReference>